<feature type="region of interest" description="Disordered" evidence="1">
    <location>
        <begin position="1"/>
        <end position="28"/>
    </location>
</feature>
<gene>
    <name evidence="3" type="ORF">C0W53_22360</name>
</gene>
<dbReference type="InterPro" id="IPR021136">
    <property type="entry name" value="Flagellar_hook_control-like_C"/>
</dbReference>
<feature type="compositionally biased region" description="Basic and acidic residues" evidence="1">
    <location>
        <begin position="327"/>
        <end position="341"/>
    </location>
</feature>
<feature type="region of interest" description="Disordered" evidence="1">
    <location>
        <begin position="323"/>
        <end position="367"/>
    </location>
</feature>
<accession>A0AAX0YNV2</accession>
<keyword evidence="3" id="KW-0282">Flagellum</keyword>
<dbReference type="Proteomes" id="UP000240728">
    <property type="component" value="Unassembled WGS sequence"/>
</dbReference>
<proteinExistence type="predicted"/>
<dbReference type="EMBL" id="PYOZ01000030">
    <property type="protein sequence ID" value="PSX38952.1"/>
    <property type="molecule type" value="Genomic_DNA"/>
</dbReference>
<name>A0AAX0YNV2_9GAMM</name>
<sequence length="367" mass="41114">MTFIKQLPTISPKNKGSLKPTKQDHGKKIDHSFEATLKSLNLHQAPRKKEVKVSDEVIAKEQLNFTPKKNRLEGEDVKKVSKSNLKKKEKKENTESENMIPVDITVFNQQLSSKPKPVTTDIIKTAILDHKPNIKLVNDKLPSKNLSASSKTDARHQASAFITDGKQPDLRIALTEKKNSMSESLDLNGKHKIDLSFHYDDLNGFVQKSPQSESSPTVELNPKNLVLFNNKPITEKEWGSELSRIISKNIKDIKQLEIIVHPRHLGPIKILIEEANGKNKISIVAKDAYVATLIGEHVNNIHTKLLNSGESIVSINVINDSKLNDSNQDHKNQHGNKEPHQQLDFGPTNNNIETKKESSKSLTGIFA</sequence>
<dbReference type="RefSeq" id="WP_045043238.1">
    <property type="nucleotide sequence ID" value="NZ_JZTE01000016.1"/>
</dbReference>
<evidence type="ECO:0000313" key="3">
    <source>
        <dbReference type="EMBL" id="PSX38952.1"/>
    </source>
</evidence>
<dbReference type="InterPro" id="IPR038610">
    <property type="entry name" value="FliK-like_C_sf"/>
</dbReference>
<reference evidence="3 4" key="1">
    <citation type="submission" date="2018-01" db="EMBL/GenBank/DDBJ databases">
        <title>Whole genome sequencing of Histamine producing bacteria.</title>
        <authorList>
            <person name="Butler K."/>
        </authorList>
    </citation>
    <scope>NUCLEOTIDE SEQUENCE [LARGE SCALE GENOMIC DNA]</scope>
    <source>
        <strain evidence="3 4">A1-4</strain>
    </source>
</reference>
<dbReference type="Gene3D" id="3.30.750.140">
    <property type="match status" value="1"/>
</dbReference>
<feature type="domain" description="Flagellar hook-length control protein-like C-terminal" evidence="2">
    <location>
        <begin position="245"/>
        <end position="319"/>
    </location>
</feature>
<dbReference type="Pfam" id="PF02120">
    <property type="entry name" value="Flg_hook"/>
    <property type="match status" value="1"/>
</dbReference>
<organism evidence="3 4">
    <name type="scientific">Photobacterium kishitanii</name>
    <dbReference type="NCBI Taxonomy" id="318456"/>
    <lineage>
        <taxon>Bacteria</taxon>
        <taxon>Pseudomonadati</taxon>
        <taxon>Pseudomonadota</taxon>
        <taxon>Gammaproteobacteria</taxon>
        <taxon>Vibrionales</taxon>
        <taxon>Vibrionaceae</taxon>
        <taxon>Photobacterium</taxon>
    </lineage>
</organism>
<evidence type="ECO:0000259" key="2">
    <source>
        <dbReference type="Pfam" id="PF02120"/>
    </source>
</evidence>
<keyword evidence="3" id="KW-0969">Cilium</keyword>
<protein>
    <submittedName>
        <fullName evidence="3">Flagellar hook-length control protein FliK</fullName>
    </submittedName>
</protein>
<feature type="compositionally biased region" description="Basic residues" evidence="1">
    <location>
        <begin position="80"/>
        <end position="89"/>
    </location>
</feature>
<keyword evidence="4" id="KW-1185">Reference proteome</keyword>
<keyword evidence="3" id="KW-0966">Cell projection</keyword>
<dbReference type="AlphaFoldDB" id="A0AAX0YNV2"/>
<evidence type="ECO:0000313" key="4">
    <source>
        <dbReference type="Proteomes" id="UP000240728"/>
    </source>
</evidence>
<feature type="region of interest" description="Disordered" evidence="1">
    <location>
        <begin position="74"/>
        <end position="96"/>
    </location>
</feature>
<evidence type="ECO:0000256" key="1">
    <source>
        <dbReference type="SAM" id="MobiDB-lite"/>
    </source>
</evidence>
<comment type="caution">
    <text evidence="3">The sequence shown here is derived from an EMBL/GenBank/DDBJ whole genome shotgun (WGS) entry which is preliminary data.</text>
</comment>